<accession>A0A8S5L228</accession>
<protein>
    <submittedName>
        <fullName evidence="1">Maturation protein</fullName>
    </submittedName>
</protein>
<dbReference type="EMBL" id="BK013741">
    <property type="protein sequence ID" value="DAD51170.1"/>
    <property type="molecule type" value="Genomic_RNA"/>
</dbReference>
<sequence>EMTTPTVIEGESFTITLIKQTTLGINLYSPFGQLEMNVAQTGGVVMYHFFSGASACWTDTNFTTEPNGRGKYPFLIGVFGTGPSTDVDSTTLRDRPINLGVAPMFVKRGQYPKTSVIHNRTRGLEINYKFSNGPPIPTMVGEKFPEVSTAGSAVGYAVDTNFRNSFIWGTACHPSGFWAVYIDRRDDWSYRATAMLTIRQGEPVIVMDHNWNGVWPDKTALLEELMAGGGVYPWGTLSRIAYYTPTPEEISDYDCKVDVALSKARSHIWSLLDSELGDYFDHCLESITGPNMSWLETLIPLKSLPKDLIKLAGKVPRTLGDLADIYLSLKYGYLPIPHDIENILSAINHVFHLCLGDYDHLLKGKWRRTIVRDSWSCAVSTSTLVTVENKVGMGLAMAGVDDIATEIWNCIPFSFVVDWVLGIGDTINRVENQSRWKRLRIHELCYSYKCTCEGSEIQRFFPGGTEVTGTYTVYLRQYLAGLPPVNYFQLPCLPDNLRRHWAEGAALIVQQLS</sequence>
<evidence type="ECO:0000313" key="2">
    <source>
        <dbReference type="Proteomes" id="UP000682914"/>
    </source>
</evidence>
<dbReference type="Proteomes" id="UP000682914">
    <property type="component" value="Segment"/>
</dbReference>
<reference evidence="1" key="1">
    <citation type="submission" date="2020-09" db="EMBL/GenBank/DDBJ databases">
        <title>Leviviricetes taxonomy.</title>
        <authorList>
            <person name="Stockdale S.R."/>
            <person name="Callanan J."/>
            <person name="Adriaenssens E.M."/>
            <person name="Kuhn J.H."/>
            <person name="Rumnieks J."/>
            <person name="Shkoporov A."/>
            <person name="Draper L.A."/>
            <person name="Ross P."/>
            <person name="Hill C."/>
        </authorList>
    </citation>
    <scope>NUCLEOTIDE SEQUENCE</scope>
</reference>
<name>A0A8S5L228_9VIRU</name>
<evidence type="ECO:0000313" key="1">
    <source>
        <dbReference type="EMBL" id="DAD51170.1"/>
    </source>
</evidence>
<dbReference type="KEGG" id="vg:80399401"/>
<keyword evidence="2" id="KW-1185">Reference proteome</keyword>
<organism evidence="1 2">
    <name type="scientific">ssRNA phage SRR7976324_2</name>
    <dbReference type="NCBI Taxonomy" id="2786695"/>
    <lineage>
        <taxon>Viruses</taxon>
        <taxon>Riboviria</taxon>
        <taxon>Orthornavirae</taxon>
        <taxon>Lenarviricota</taxon>
        <taxon>Leviviricetes</taxon>
        <taxon>Timlovirales</taxon>
        <taxon>Blumeviridae</taxon>
        <taxon>Kahnayevirus</taxon>
        <taxon>Kahnayevirus asiovivens</taxon>
    </lineage>
</organism>
<dbReference type="RefSeq" id="YP_010770166.1">
    <property type="nucleotide sequence ID" value="NC_074184.1"/>
</dbReference>
<gene>
    <name evidence="1" type="primary">SRR7976324_2_1</name>
</gene>
<feature type="non-terminal residue" evidence="1">
    <location>
        <position position="1"/>
    </location>
</feature>
<dbReference type="GeneID" id="80399401"/>
<proteinExistence type="predicted"/>